<dbReference type="InterPro" id="IPR053148">
    <property type="entry name" value="PD-DEXK-like_domain"/>
</dbReference>
<evidence type="ECO:0000259" key="2">
    <source>
        <dbReference type="Pfam" id="PF17761"/>
    </source>
</evidence>
<dbReference type="Pfam" id="PF06250">
    <property type="entry name" value="YhcG_C"/>
    <property type="match status" value="1"/>
</dbReference>
<dbReference type="InterPro" id="IPR041527">
    <property type="entry name" value="YhcG_N"/>
</dbReference>
<dbReference type="GO" id="GO:0003676">
    <property type="term" value="F:nucleic acid binding"/>
    <property type="evidence" value="ECO:0007669"/>
    <property type="project" value="InterPro"/>
</dbReference>
<comment type="caution">
    <text evidence="3">The sequence shown here is derived from an EMBL/GenBank/DDBJ whole genome shotgun (WGS) entry which is preliminary data.</text>
</comment>
<dbReference type="EMBL" id="JACJQU010000012">
    <property type="protein sequence ID" value="MBD2295391.1"/>
    <property type="molecule type" value="Genomic_DNA"/>
</dbReference>
<organism evidence="3 4">
    <name type="scientific">Anabaena sphaerica FACHB-251</name>
    <dbReference type="NCBI Taxonomy" id="2692883"/>
    <lineage>
        <taxon>Bacteria</taxon>
        <taxon>Bacillati</taxon>
        <taxon>Cyanobacteriota</taxon>
        <taxon>Cyanophyceae</taxon>
        <taxon>Nostocales</taxon>
        <taxon>Nostocaceae</taxon>
        <taxon>Anabaena</taxon>
    </lineage>
</organism>
<feature type="domain" description="YhcG N-terminal" evidence="2">
    <location>
        <begin position="13"/>
        <end position="156"/>
    </location>
</feature>
<dbReference type="InterPro" id="IPR009362">
    <property type="entry name" value="YhcG_C"/>
</dbReference>
<evidence type="ECO:0000313" key="4">
    <source>
        <dbReference type="Proteomes" id="UP000662185"/>
    </source>
</evidence>
<sequence>MINEYENTLTDLIELLESSRRAAARSVNAIMTATYWEIGRRIVELEQGGEKRAEYGASVIKRLSTDLTQRIGKGFSARNLELMRLFYLEWQISQTVSAEFSLATLAEKFPLPWSHYVRLMSVKNLKARTFYETESLRSGWSERQLKRQIESKFYERVALSQNKTALLKKGEEPQPENIITPEQELKDSYVLEFLGLKDEYSESDLEQALIDSLEDFLLELGSEFAFVGRQKRLRIGSEWYRVDLLFYHRVLKCLIVIDLKLGKLTPADTGQMNFYVNYARDNWTYPGENPPIGLILCSEKDEAVAHYALTNLPNILSAEYQLKLPDEEKLALKIEEARKTIEEKILLSQKDNLNF</sequence>
<dbReference type="PANTHER" id="PTHR30547:SF5">
    <property type="entry name" value="NUCLEASE YHCG-RELATED"/>
    <property type="match status" value="1"/>
</dbReference>
<dbReference type="PANTHER" id="PTHR30547">
    <property type="entry name" value="UNCHARACTERIZED PROTEIN YHCG-RELATED"/>
    <property type="match status" value="1"/>
</dbReference>
<reference evidence="4" key="1">
    <citation type="journal article" date="2020" name="ISME J.">
        <title>Comparative genomics reveals insights into cyanobacterial evolution and habitat adaptation.</title>
        <authorList>
            <person name="Chen M.Y."/>
            <person name="Teng W.K."/>
            <person name="Zhao L."/>
            <person name="Hu C.X."/>
            <person name="Zhou Y.K."/>
            <person name="Han B.P."/>
            <person name="Song L.R."/>
            <person name="Shu W.S."/>
        </authorList>
    </citation>
    <scope>NUCLEOTIDE SEQUENCE [LARGE SCALE GENOMIC DNA]</scope>
    <source>
        <strain evidence="4">FACHB-251</strain>
    </source>
</reference>
<evidence type="ECO:0000259" key="1">
    <source>
        <dbReference type="Pfam" id="PF06250"/>
    </source>
</evidence>
<dbReference type="Gene3D" id="3.40.1350.10">
    <property type="match status" value="1"/>
</dbReference>
<protein>
    <submittedName>
        <fullName evidence="3">DUF1016 domain-containing protein</fullName>
    </submittedName>
</protein>
<dbReference type="InterPro" id="IPR011856">
    <property type="entry name" value="tRNA_endonuc-like_dom_sf"/>
</dbReference>
<evidence type="ECO:0000313" key="3">
    <source>
        <dbReference type="EMBL" id="MBD2295391.1"/>
    </source>
</evidence>
<keyword evidence="4" id="KW-1185">Reference proteome</keyword>
<feature type="domain" description="YhcG PDDEXK nuclease" evidence="1">
    <location>
        <begin position="183"/>
        <end position="330"/>
    </location>
</feature>
<dbReference type="AlphaFoldDB" id="A0A926WL13"/>
<dbReference type="Pfam" id="PF17761">
    <property type="entry name" value="DUF1016_N"/>
    <property type="match status" value="1"/>
</dbReference>
<proteinExistence type="predicted"/>
<dbReference type="Proteomes" id="UP000662185">
    <property type="component" value="Unassembled WGS sequence"/>
</dbReference>
<gene>
    <name evidence="3" type="ORF">H6G06_18420</name>
</gene>
<dbReference type="RefSeq" id="WP_190562750.1">
    <property type="nucleotide sequence ID" value="NZ_JACJQU010000012.1"/>
</dbReference>
<accession>A0A926WL13</accession>
<name>A0A926WL13_9NOST</name>